<proteinExistence type="inferred from homology"/>
<dbReference type="Proteomes" id="UP000327013">
    <property type="component" value="Chromosome 3"/>
</dbReference>
<sequence>MQVRIVSRETIKPSSPTPSHLKEIKFCLFDQIAPKAYFPTILFYPTNDGLLKLAQLKKSLSEVLSRFHPFSGREKDQFSIECNDEGASYSEALVDYDMFEFLQPPKIDLLNHLLPCQPWVTCHDRASAVCLAVQLNVFSCGGLAIGVCVLHTIADGITVSAFLKTWATIARGADEQLFCPDFTTASTLFPPRDLASLTCSNRFMVAWKKEAICVTRRFVFDANAITTLKAKAKGEYVSNPTRYEALAALIWKCLISASVTISGLPSRPSLLEHAVDMRRRMGEPLSGYSMGNVIIVANAVYDPADSNITLPDLATVVRQSLDEVNGDFMRSLQGDGGFLLVSGYADMIAEMLETEGPVSLGFTNWCNFGFNEIDFGWGKPVWVGHSGGANLSYVNRILFKDTECGKGTEAWVTLEEKEMAVFENDPDLLAFASPNPCVSRP</sequence>
<evidence type="ECO:0000256" key="2">
    <source>
        <dbReference type="ARBA" id="ARBA00022679"/>
    </source>
</evidence>
<protein>
    <recommendedName>
        <fullName evidence="6">BAHD acyltransferase</fullName>
    </recommendedName>
</protein>
<evidence type="ECO:0008006" key="6">
    <source>
        <dbReference type="Google" id="ProtNLM"/>
    </source>
</evidence>
<dbReference type="OrthoDB" id="671439at2759"/>
<keyword evidence="3" id="KW-0012">Acyltransferase</keyword>
<organism evidence="4 5">
    <name type="scientific">Carpinus fangiana</name>
    <dbReference type="NCBI Taxonomy" id="176857"/>
    <lineage>
        <taxon>Eukaryota</taxon>
        <taxon>Viridiplantae</taxon>
        <taxon>Streptophyta</taxon>
        <taxon>Embryophyta</taxon>
        <taxon>Tracheophyta</taxon>
        <taxon>Spermatophyta</taxon>
        <taxon>Magnoliopsida</taxon>
        <taxon>eudicotyledons</taxon>
        <taxon>Gunneridae</taxon>
        <taxon>Pentapetalae</taxon>
        <taxon>rosids</taxon>
        <taxon>fabids</taxon>
        <taxon>Fagales</taxon>
        <taxon>Betulaceae</taxon>
        <taxon>Carpinus</taxon>
    </lineage>
</organism>
<evidence type="ECO:0000313" key="5">
    <source>
        <dbReference type="Proteomes" id="UP000327013"/>
    </source>
</evidence>
<dbReference type="AlphaFoldDB" id="A0A5N6QYF8"/>
<name>A0A5N6QYF8_9ROSI</name>
<evidence type="ECO:0000313" key="4">
    <source>
        <dbReference type="EMBL" id="KAE8022000.1"/>
    </source>
</evidence>
<dbReference type="InterPro" id="IPR023213">
    <property type="entry name" value="CAT-like_dom_sf"/>
</dbReference>
<evidence type="ECO:0000256" key="1">
    <source>
        <dbReference type="ARBA" id="ARBA00009861"/>
    </source>
</evidence>
<evidence type="ECO:0000256" key="3">
    <source>
        <dbReference type="ARBA" id="ARBA00023315"/>
    </source>
</evidence>
<comment type="similarity">
    <text evidence="1">Belongs to the plant acyltransferase family.</text>
</comment>
<dbReference type="EMBL" id="CM017323">
    <property type="protein sequence ID" value="KAE8022000.1"/>
    <property type="molecule type" value="Genomic_DNA"/>
</dbReference>
<dbReference type="Pfam" id="PF02458">
    <property type="entry name" value="Transferase"/>
    <property type="match status" value="1"/>
</dbReference>
<dbReference type="GO" id="GO:0016746">
    <property type="term" value="F:acyltransferase activity"/>
    <property type="evidence" value="ECO:0007669"/>
    <property type="project" value="UniProtKB-KW"/>
</dbReference>
<reference evidence="4 5" key="1">
    <citation type="submission" date="2019-06" db="EMBL/GenBank/DDBJ databases">
        <title>A chromosomal-level reference genome of Carpinus fangiana (Coryloideae, Betulaceae).</title>
        <authorList>
            <person name="Yang X."/>
            <person name="Wang Z."/>
            <person name="Zhang L."/>
            <person name="Hao G."/>
            <person name="Liu J."/>
            <person name="Yang Y."/>
        </authorList>
    </citation>
    <scope>NUCLEOTIDE SEQUENCE [LARGE SCALE GENOMIC DNA]</scope>
    <source>
        <strain evidence="4">Cfa_2016G</strain>
        <tissue evidence="4">Leaf</tissue>
    </source>
</reference>
<accession>A0A5N6QYF8</accession>
<dbReference type="Gene3D" id="3.30.559.10">
    <property type="entry name" value="Chloramphenicol acetyltransferase-like domain"/>
    <property type="match status" value="2"/>
</dbReference>
<gene>
    <name evidence="4" type="ORF">FH972_007841</name>
</gene>
<keyword evidence="5" id="KW-1185">Reference proteome</keyword>
<dbReference type="PANTHER" id="PTHR31623:SF110">
    <property type="entry name" value="VINORINE SYNTHASE-LIKE"/>
    <property type="match status" value="1"/>
</dbReference>
<keyword evidence="2" id="KW-0808">Transferase</keyword>
<dbReference type="PANTHER" id="PTHR31623">
    <property type="entry name" value="F21J9.9"/>
    <property type="match status" value="1"/>
</dbReference>